<dbReference type="EMBL" id="CP036276">
    <property type="protein sequence ID" value="QDU46956.1"/>
    <property type="molecule type" value="Genomic_DNA"/>
</dbReference>
<gene>
    <name evidence="2" type="ORF">Mal52_54840</name>
</gene>
<sequence>MRLLISAMIFTAAGFGYMQYKTAPAGEDGITGLFADDEILVDPEIVSETLAEAGDEVVAVSGPQVQDFSEIFRFDLTPNHVMNKWQQVSASLRHLDLQGYRVPLVTGIDDTDLAGSLTYYFDTRQRLRRITFVGTTGNPLRLTHFMTQQYGFRRVVNQDPRRESYAGGPKLGGYYSITPMELIDRDESHANFSIDLRIDI</sequence>
<dbReference type="Proteomes" id="UP000319383">
    <property type="component" value="Chromosome"/>
</dbReference>
<dbReference type="KEGG" id="sdyn:Mal52_54840"/>
<proteinExistence type="predicted"/>
<organism evidence="2 3">
    <name type="scientific">Symmachiella dynata</name>
    <dbReference type="NCBI Taxonomy" id="2527995"/>
    <lineage>
        <taxon>Bacteria</taxon>
        <taxon>Pseudomonadati</taxon>
        <taxon>Planctomycetota</taxon>
        <taxon>Planctomycetia</taxon>
        <taxon>Planctomycetales</taxon>
        <taxon>Planctomycetaceae</taxon>
        <taxon>Symmachiella</taxon>
    </lineage>
</organism>
<reference evidence="2 3" key="1">
    <citation type="submission" date="2019-02" db="EMBL/GenBank/DDBJ databases">
        <title>Deep-cultivation of Planctomycetes and their phenomic and genomic characterization uncovers novel biology.</title>
        <authorList>
            <person name="Wiegand S."/>
            <person name="Jogler M."/>
            <person name="Boedeker C."/>
            <person name="Pinto D."/>
            <person name="Vollmers J."/>
            <person name="Rivas-Marin E."/>
            <person name="Kohn T."/>
            <person name="Peeters S.H."/>
            <person name="Heuer A."/>
            <person name="Rast P."/>
            <person name="Oberbeckmann S."/>
            <person name="Bunk B."/>
            <person name="Jeske O."/>
            <person name="Meyerdierks A."/>
            <person name="Storesund J.E."/>
            <person name="Kallscheuer N."/>
            <person name="Luecker S."/>
            <person name="Lage O.M."/>
            <person name="Pohl T."/>
            <person name="Merkel B.J."/>
            <person name="Hornburger P."/>
            <person name="Mueller R.-W."/>
            <person name="Bruemmer F."/>
            <person name="Labrenz M."/>
            <person name="Spormann A.M."/>
            <person name="Op den Camp H."/>
            <person name="Overmann J."/>
            <person name="Amann R."/>
            <person name="Jetten M.S.M."/>
            <person name="Mascher T."/>
            <person name="Medema M.H."/>
            <person name="Devos D.P."/>
            <person name="Kaster A.-K."/>
            <person name="Ovreas L."/>
            <person name="Rohde M."/>
            <person name="Galperin M.Y."/>
            <person name="Jogler C."/>
        </authorList>
    </citation>
    <scope>NUCLEOTIDE SEQUENCE [LARGE SCALE GENOMIC DNA]</scope>
    <source>
        <strain evidence="2 3">Mal52</strain>
    </source>
</reference>
<protein>
    <recommendedName>
        <fullName evidence="1">DUF6690 domain-containing protein</fullName>
    </recommendedName>
</protein>
<evidence type="ECO:0000313" key="2">
    <source>
        <dbReference type="EMBL" id="QDU46956.1"/>
    </source>
</evidence>
<keyword evidence="3" id="KW-1185">Reference proteome</keyword>
<dbReference type="RefSeq" id="WP_145379530.1">
    <property type="nucleotide sequence ID" value="NZ_CP036276.1"/>
</dbReference>
<dbReference type="AlphaFoldDB" id="A0A517ZWY6"/>
<evidence type="ECO:0000313" key="3">
    <source>
        <dbReference type="Proteomes" id="UP000319383"/>
    </source>
</evidence>
<accession>A0A517ZWY6</accession>
<feature type="domain" description="DUF6690" evidence="1">
    <location>
        <begin position="58"/>
        <end position="197"/>
    </location>
</feature>
<name>A0A517ZWY6_9PLAN</name>
<evidence type="ECO:0000259" key="1">
    <source>
        <dbReference type="Pfam" id="PF20397"/>
    </source>
</evidence>
<dbReference type="Pfam" id="PF20397">
    <property type="entry name" value="DUF6690"/>
    <property type="match status" value="1"/>
</dbReference>
<dbReference type="InterPro" id="IPR046512">
    <property type="entry name" value="DUF6690"/>
</dbReference>